<keyword evidence="1" id="KW-1133">Transmembrane helix</keyword>
<reference evidence="3" key="2">
    <citation type="submission" date="2015-05" db="EMBL/GenBank/DDBJ databases">
        <title>Complete genome sequence of Corynebacterium testudinoris DSM 44614, recovered from necrotic lesions in the mouth of a tortoise.</title>
        <authorList>
            <person name="Ruckert C."/>
            <person name="Albersmeier A."/>
            <person name="Winkler A."/>
            <person name="Tauch A."/>
        </authorList>
    </citation>
    <scope>NUCLEOTIDE SEQUENCE [LARGE SCALE GENOMIC DNA]</scope>
    <source>
        <strain evidence="3">DSM 44614</strain>
    </source>
</reference>
<dbReference type="AlphaFoldDB" id="A0A0G3H713"/>
<sequence length="98" mass="11135">MGIGLLFLSGLVLGYLLRYSLLPIEAVLEREMRWILGFFISQIILFGIIVATGAILYRYRRGQYLILALGWGMWSGFLVGYLFIFTFMLAVSIYGISP</sequence>
<feature type="transmembrane region" description="Helical" evidence="1">
    <location>
        <begin position="34"/>
        <end position="57"/>
    </location>
</feature>
<dbReference type="PATRIC" id="fig|136857.5.peg.1689"/>
<dbReference type="Proteomes" id="UP000035540">
    <property type="component" value="Chromosome"/>
</dbReference>
<protein>
    <submittedName>
        <fullName evidence="2">Uncharacterized protein</fullName>
    </submittedName>
</protein>
<feature type="transmembrane region" description="Helical" evidence="1">
    <location>
        <begin position="64"/>
        <end position="96"/>
    </location>
</feature>
<keyword evidence="3" id="KW-1185">Reference proteome</keyword>
<gene>
    <name evidence="2" type="ORF">CTEST_08495</name>
</gene>
<evidence type="ECO:0000313" key="2">
    <source>
        <dbReference type="EMBL" id="AKK09129.1"/>
    </source>
</evidence>
<proteinExistence type="predicted"/>
<dbReference type="EMBL" id="CP011545">
    <property type="protein sequence ID" value="AKK09129.1"/>
    <property type="molecule type" value="Genomic_DNA"/>
</dbReference>
<keyword evidence="1" id="KW-0472">Membrane</keyword>
<accession>A0A0G3H713</accession>
<organism evidence="2 3">
    <name type="scientific">Corynebacterium testudinoris</name>
    <dbReference type="NCBI Taxonomy" id="136857"/>
    <lineage>
        <taxon>Bacteria</taxon>
        <taxon>Bacillati</taxon>
        <taxon>Actinomycetota</taxon>
        <taxon>Actinomycetes</taxon>
        <taxon>Mycobacteriales</taxon>
        <taxon>Corynebacteriaceae</taxon>
        <taxon>Corynebacterium</taxon>
    </lineage>
</organism>
<keyword evidence="1" id="KW-0812">Transmembrane</keyword>
<reference evidence="2 3" key="1">
    <citation type="journal article" date="2015" name="Genome Announc.">
        <title>Complete Genome Sequence of the Type Strain Corynebacterium testudinoris DSM 44614, Recovered from Necrotic Lesions in the Mouth of a Tortoise.</title>
        <authorList>
            <person name="Ruckert C."/>
            <person name="Kriete M."/>
            <person name="Jaenicke S."/>
            <person name="Winkler A."/>
            <person name="Tauch A."/>
        </authorList>
    </citation>
    <scope>NUCLEOTIDE SEQUENCE [LARGE SCALE GENOMIC DNA]</scope>
    <source>
        <strain evidence="2 3">DSM 44614</strain>
    </source>
</reference>
<dbReference type="KEGG" id="cted:CTEST_08495"/>
<name>A0A0G3H713_9CORY</name>
<evidence type="ECO:0000313" key="3">
    <source>
        <dbReference type="Proteomes" id="UP000035540"/>
    </source>
</evidence>
<evidence type="ECO:0000256" key="1">
    <source>
        <dbReference type="SAM" id="Phobius"/>
    </source>
</evidence>